<dbReference type="GO" id="GO:0004674">
    <property type="term" value="F:protein serine/threonine kinase activity"/>
    <property type="evidence" value="ECO:0007669"/>
    <property type="project" value="UniProtKB-KW"/>
</dbReference>
<name>G0QV40_ICHMU</name>
<evidence type="ECO:0000259" key="6">
    <source>
        <dbReference type="PROSITE" id="PS50011"/>
    </source>
</evidence>
<keyword evidence="2 7" id="KW-0808">Transferase</keyword>
<dbReference type="PROSITE" id="PS50011">
    <property type="entry name" value="PROTEIN_KINASE_DOM"/>
    <property type="match status" value="1"/>
</dbReference>
<dbReference type="AlphaFoldDB" id="G0QV40"/>
<keyword evidence="8" id="KW-1185">Reference proteome</keyword>
<gene>
    <name evidence="7" type="ORF">IMG5_121180</name>
</gene>
<dbReference type="Proteomes" id="UP000008983">
    <property type="component" value="Unassembled WGS sequence"/>
</dbReference>
<dbReference type="InterPro" id="IPR011009">
    <property type="entry name" value="Kinase-like_dom_sf"/>
</dbReference>
<dbReference type="EC" id="2.7.11.1" evidence="7"/>
<dbReference type="PANTHER" id="PTHR24353">
    <property type="entry name" value="CYCLIC NUCLEOTIDE-DEPENDENT PROTEIN KINASE"/>
    <property type="match status" value="1"/>
</dbReference>
<evidence type="ECO:0000256" key="2">
    <source>
        <dbReference type="ARBA" id="ARBA00022679"/>
    </source>
</evidence>
<organism evidence="7 8">
    <name type="scientific">Ichthyophthirius multifiliis</name>
    <name type="common">White spot disease agent</name>
    <name type="synonym">Ich</name>
    <dbReference type="NCBI Taxonomy" id="5932"/>
    <lineage>
        <taxon>Eukaryota</taxon>
        <taxon>Sar</taxon>
        <taxon>Alveolata</taxon>
        <taxon>Ciliophora</taxon>
        <taxon>Intramacronucleata</taxon>
        <taxon>Oligohymenophorea</taxon>
        <taxon>Hymenostomatida</taxon>
        <taxon>Ophryoglenina</taxon>
        <taxon>Ichthyophthirius</taxon>
    </lineage>
</organism>
<evidence type="ECO:0000313" key="8">
    <source>
        <dbReference type="Proteomes" id="UP000008983"/>
    </source>
</evidence>
<evidence type="ECO:0000256" key="4">
    <source>
        <dbReference type="ARBA" id="ARBA00022777"/>
    </source>
</evidence>
<dbReference type="GO" id="GO:0005524">
    <property type="term" value="F:ATP binding"/>
    <property type="evidence" value="ECO:0007669"/>
    <property type="project" value="UniProtKB-KW"/>
</dbReference>
<dbReference type="STRING" id="857967.G0QV40"/>
<dbReference type="EMBL" id="GL983931">
    <property type="protein sequence ID" value="EGR30914.1"/>
    <property type="molecule type" value="Genomic_DNA"/>
</dbReference>
<reference evidence="7 8" key="1">
    <citation type="submission" date="2011-07" db="EMBL/GenBank/DDBJ databases">
        <authorList>
            <person name="Coyne R."/>
            <person name="Brami D."/>
            <person name="Johnson J."/>
            <person name="Hostetler J."/>
            <person name="Hannick L."/>
            <person name="Clark T."/>
            <person name="Cassidy-Hanley D."/>
            <person name="Inman J."/>
        </authorList>
    </citation>
    <scope>NUCLEOTIDE SEQUENCE [LARGE SCALE GENOMIC DNA]</scope>
    <source>
        <strain evidence="7 8">G5</strain>
    </source>
</reference>
<dbReference type="InParanoid" id="G0QV40"/>
<dbReference type="SUPFAM" id="SSF56112">
    <property type="entry name" value="Protein kinase-like (PK-like)"/>
    <property type="match status" value="1"/>
</dbReference>
<dbReference type="InterPro" id="IPR000719">
    <property type="entry name" value="Prot_kinase_dom"/>
</dbReference>
<dbReference type="GeneID" id="14907036"/>
<proteinExistence type="predicted"/>
<sequence>MPLELLKGNPKTFSTDYWSLGILLYEMIVGITPFYYENEEEITIQLIQENQIYFPSYIEISASAKDMVFSLLKSDPMKRIGVINGILEFKQHQWLQDVDWEKNAIKLNIYDKDNIFKYLDYKDLINRDNLL</sequence>
<accession>G0QV40</accession>
<keyword evidence="3" id="KW-0547">Nucleotide-binding</keyword>
<dbReference type="RefSeq" id="XP_004032501.1">
    <property type="nucleotide sequence ID" value="XM_004032453.1"/>
</dbReference>
<protein>
    <submittedName>
        <fullName evidence="7">Serine threonine protein kinase, putative</fullName>
        <ecNumber evidence="7">2.7.11.1</ecNumber>
    </submittedName>
</protein>
<dbReference type="Pfam" id="PF00069">
    <property type="entry name" value="Pkinase"/>
    <property type="match status" value="1"/>
</dbReference>
<keyword evidence="5" id="KW-0067">ATP-binding</keyword>
<dbReference type="OMA" id="CVNQMEM"/>
<evidence type="ECO:0000256" key="3">
    <source>
        <dbReference type="ARBA" id="ARBA00022741"/>
    </source>
</evidence>
<dbReference type="Gene3D" id="1.10.510.10">
    <property type="entry name" value="Transferase(Phosphotransferase) domain 1"/>
    <property type="match status" value="1"/>
</dbReference>
<feature type="domain" description="Protein kinase" evidence="6">
    <location>
        <begin position="1"/>
        <end position="95"/>
    </location>
</feature>
<dbReference type="OrthoDB" id="337284at2759"/>
<evidence type="ECO:0000256" key="5">
    <source>
        <dbReference type="ARBA" id="ARBA00022840"/>
    </source>
</evidence>
<evidence type="ECO:0000256" key="1">
    <source>
        <dbReference type="ARBA" id="ARBA00022527"/>
    </source>
</evidence>
<evidence type="ECO:0000313" key="7">
    <source>
        <dbReference type="EMBL" id="EGR30914.1"/>
    </source>
</evidence>
<keyword evidence="4 7" id="KW-0418">Kinase</keyword>
<keyword evidence="1" id="KW-0723">Serine/threonine-protein kinase</keyword>